<evidence type="ECO:0000256" key="3">
    <source>
        <dbReference type="SAM" id="MobiDB-lite"/>
    </source>
</evidence>
<evidence type="ECO:0000313" key="5">
    <source>
        <dbReference type="Proteomes" id="UP001212997"/>
    </source>
</evidence>
<feature type="compositionally biased region" description="Acidic residues" evidence="3">
    <location>
        <begin position="374"/>
        <end position="383"/>
    </location>
</feature>
<keyword evidence="2" id="KW-0862">Zinc</keyword>
<dbReference type="Proteomes" id="UP001212997">
    <property type="component" value="Unassembled WGS sequence"/>
</dbReference>
<feature type="region of interest" description="Disordered" evidence="3">
    <location>
        <begin position="841"/>
        <end position="866"/>
    </location>
</feature>
<keyword evidence="5" id="KW-1185">Reference proteome</keyword>
<dbReference type="InterPro" id="IPR051190">
    <property type="entry name" value="Baculoviral_IAP"/>
</dbReference>
<protein>
    <recommendedName>
        <fullName evidence="6">BIR-domain-containing protein</fullName>
    </recommendedName>
</protein>
<dbReference type="InterPro" id="IPR001370">
    <property type="entry name" value="BIR_rpt"/>
</dbReference>
<dbReference type="SUPFAM" id="SSF57924">
    <property type="entry name" value="Inhibitor of apoptosis (IAP) repeat"/>
    <property type="match status" value="2"/>
</dbReference>
<organism evidence="4 5">
    <name type="scientific">Meripilus lineatus</name>
    <dbReference type="NCBI Taxonomy" id="2056292"/>
    <lineage>
        <taxon>Eukaryota</taxon>
        <taxon>Fungi</taxon>
        <taxon>Dikarya</taxon>
        <taxon>Basidiomycota</taxon>
        <taxon>Agaricomycotina</taxon>
        <taxon>Agaricomycetes</taxon>
        <taxon>Polyporales</taxon>
        <taxon>Meripilaceae</taxon>
        <taxon>Meripilus</taxon>
    </lineage>
</organism>
<gene>
    <name evidence="4" type="ORF">NLI96_g9464</name>
</gene>
<feature type="compositionally biased region" description="Basic residues" evidence="3">
    <location>
        <begin position="357"/>
        <end position="369"/>
    </location>
</feature>
<reference evidence="4" key="1">
    <citation type="submission" date="2022-07" db="EMBL/GenBank/DDBJ databases">
        <title>Genome Sequence of Physisporinus lineatus.</title>
        <authorList>
            <person name="Buettner E."/>
        </authorList>
    </citation>
    <scope>NUCLEOTIDE SEQUENCE</scope>
    <source>
        <strain evidence="4">VT162</strain>
    </source>
</reference>
<feature type="compositionally biased region" description="Low complexity" evidence="3">
    <location>
        <begin position="741"/>
        <end position="751"/>
    </location>
</feature>
<feature type="compositionally biased region" description="Basic and acidic residues" evidence="3">
    <location>
        <begin position="208"/>
        <end position="220"/>
    </location>
</feature>
<sequence length="951" mass="102465">METLQARLDSFTKGSKRAKGSLAKSTSTTWKWPHPPTFKATPNTLAEAGFWFNPGRHARDNVRCFICGKELAEWEPDDDPFEIHWEKCGRSCAWAIVRCGLKEDVDEGGSYVFPNSSRSPTCRAMDKARLETFTNNDWSWPHDDVRGHGASSKKMAKAGFVYTPQEPGDDTASCFYCGLSLSGWVESDDPSYGYHFLNTLSTPDFPPSEEHLKREEKRGEQCPFFGVSKASATSLGRSTSKPPPRAASKPPTKSTSRSARPQSVVEEEEEEAFQYSSESDLTSLAPSTVKSKARSSTRSKPSASKVVATPASNGTAASRKSTRGGASGSRKASASREGTGSEMGEQMDVSGSETGKRVHKSKKGSRGKNHIGVIEEEEEEEGIEGAPVVEEEPKPVAKPKRGRPPGSKKTPAASTGKGKKTQVEKVLSEDDSEVPPEPVKVAPTQTRSKITRNADSDSSKVSSKPSGSRTKSSASSAKSKIREVVESEDELILAEPAPPSNRGQEKKALGRTNGVPSTFKIGPPSKGRSVSRSKSKAKGANSDSDAEIKRHLPQPKVIPASVESDNDESPPPSRPMSKVKAPKPVPGLTVPEGSRVKGRKSSNTSDDAGYATAELAMDIDEDRPAAVSKTSPVVGVITSATHADRDSGLAESLGESLPAPTSKPKPSGVHVPLSRQAPTSSRISSANRLGSQPSRRETASTAVVDISSDDDDDDVDLLKPPSILSKATSSPPQTDAPFPPSSSTSRSSPRFVQPQQPAGSIEVPFSGSVPDSGQSVPKRRSTKETLVAEVVIPVSDGKRTSKSKRSLDIEMVDATNEEQVDLPRIQVPIDVDADDDMDTGLSPPRTPTLSPIEGTATSTPPLRKATTPLPELRVEDETRSFESFTPYLSLIPMAKITNMTEEEADMTIEQYIRRELERQYQQLKQDGQKRIEEFKQKAAETRALLVDSFSQ</sequence>
<accession>A0AAD5UVN1</accession>
<dbReference type="Pfam" id="PF00653">
    <property type="entry name" value="BIR"/>
    <property type="match status" value="2"/>
</dbReference>
<dbReference type="PANTHER" id="PTHR46771:SF5">
    <property type="entry name" value="DETERIN"/>
    <property type="match status" value="1"/>
</dbReference>
<evidence type="ECO:0000256" key="2">
    <source>
        <dbReference type="ARBA" id="ARBA00022833"/>
    </source>
</evidence>
<evidence type="ECO:0000256" key="1">
    <source>
        <dbReference type="ARBA" id="ARBA00022723"/>
    </source>
</evidence>
<evidence type="ECO:0000313" key="4">
    <source>
        <dbReference type="EMBL" id="KAJ3478862.1"/>
    </source>
</evidence>
<evidence type="ECO:0008006" key="6">
    <source>
        <dbReference type="Google" id="ProtNLM"/>
    </source>
</evidence>
<proteinExistence type="predicted"/>
<feature type="region of interest" description="Disordered" evidence="3">
    <location>
        <begin position="203"/>
        <end position="787"/>
    </location>
</feature>
<dbReference type="PROSITE" id="PS50143">
    <property type="entry name" value="BIR_REPEAT_2"/>
    <property type="match status" value="2"/>
</dbReference>
<name>A0AAD5UVN1_9APHY</name>
<dbReference type="GO" id="GO:0046872">
    <property type="term" value="F:metal ion binding"/>
    <property type="evidence" value="ECO:0007669"/>
    <property type="project" value="UniProtKB-KW"/>
</dbReference>
<dbReference type="CDD" id="cd00022">
    <property type="entry name" value="BIR"/>
    <property type="match status" value="2"/>
</dbReference>
<dbReference type="Gene3D" id="1.10.1170.10">
    <property type="entry name" value="Inhibitor Of Apoptosis Protein (2mihbC-IAP-1), Chain A"/>
    <property type="match status" value="2"/>
</dbReference>
<feature type="compositionally biased region" description="Polar residues" evidence="3">
    <location>
        <begin position="676"/>
        <end position="693"/>
    </location>
</feature>
<comment type="caution">
    <text evidence="4">The sequence shown here is derived from an EMBL/GenBank/DDBJ whole genome shotgun (WGS) entry which is preliminary data.</text>
</comment>
<dbReference type="SMART" id="SM00238">
    <property type="entry name" value="BIR"/>
    <property type="match status" value="2"/>
</dbReference>
<keyword evidence="1" id="KW-0479">Metal-binding</keyword>
<dbReference type="AlphaFoldDB" id="A0AAD5UVN1"/>
<feature type="compositionally biased region" description="Polar residues" evidence="3">
    <location>
        <begin position="274"/>
        <end position="290"/>
    </location>
</feature>
<feature type="compositionally biased region" description="Low complexity" evidence="3">
    <location>
        <begin position="459"/>
        <end position="478"/>
    </location>
</feature>
<dbReference type="EMBL" id="JANAWD010000478">
    <property type="protein sequence ID" value="KAJ3478862.1"/>
    <property type="molecule type" value="Genomic_DNA"/>
</dbReference>
<dbReference type="PANTHER" id="PTHR46771">
    <property type="entry name" value="DETERIN"/>
    <property type="match status" value="1"/>
</dbReference>